<evidence type="ECO:0000256" key="2">
    <source>
        <dbReference type="ARBA" id="ARBA00022428"/>
    </source>
</evidence>
<dbReference type="InterPro" id="IPR003773">
    <property type="entry name" value="Menaquinone_biosynth"/>
</dbReference>
<keyword evidence="3 4" id="KW-0456">Lyase</keyword>
<comment type="catalytic activity">
    <reaction evidence="4">
        <text>chorismate = 3-[(1-carboxyvinyl)-oxy]benzoate + H2O</text>
        <dbReference type="Rhea" id="RHEA:40051"/>
        <dbReference type="ChEBI" id="CHEBI:15377"/>
        <dbReference type="ChEBI" id="CHEBI:29748"/>
        <dbReference type="ChEBI" id="CHEBI:76981"/>
        <dbReference type="EC" id="4.2.1.151"/>
    </reaction>
</comment>
<comment type="pathway">
    <text evidence="1 4">Quinol/quinone metabolism; menaquinone biosynthesis.</text>
</comment>
<evidence type="ECO:0000256" key="1">
    <source>
        <dbReference type="ARBA" id="ARBA00004863"/>
    </source>
</evidence>
<dbReference type="PANTHER" id="PTHR37690">
    <property type="entry name" value="CHORISMATE DEHYDRATASE"/>
    <property type="match status" value="1"/>
</dbReference>
<comment type="similarity">
    <text evidence="4">Belongs to the MqnA/MqnD family. MqnA subfamily.</text>
</comment>
<dbReference type="OrthoDB" id="9810112at2"/>
<gene>
    <name evidence="4" type="primary">mqnA</name>
    <name evidence="5" type="ORF">cpu_19560</name>
</gene>
<keyword evidence="6" id="KW-1185">Reference proteome</keyword>
<reference evidence="6" key="1">
    <citation type="submission" date="2016-12" db="EMBL/GenBank/DDBJ databases">
        <title>Draft Genome Sequences od Carboxydothermus pertinax and islandicus, Hydrogenogenic Carboxydotrophic Bacteria.</title>
        <authorList>
            <person name="Fukuyama Y."/>
            <person name="Ohmae K."/>
            <person name="Yoneda Y."/>
            <person name="Yoshida T."/>
            <person name="Sako Y."/>
        </authorList>
    </citation>
    <scope>NUCLEOTIDE SEQUENCE [LARGE SCALE GENOMIC DNA]</scope>
    <source>
        <strain evidence="6">Ug1</strain>
    </source>
</reference>
<name>A0A1L8CWZ3_9THEO</name>
<comment type="caution">
    <text evidence="5">The sequence shown here is derived from an EMBL/GenBank/DDBJ whole genome shotgun (WGS) entry which is preliminary data.</text>
</comment>
<dbReference type="EMBL" id="BDJK01000055">
    <property type="protein sequence ID" value="GAV23446.1"/>
    <property type="molecule type" value="Genomic_DNA"/>
</dbReference>
<dbReference type="InterPro" id="IPR030868">
    <property type="entry name" value="MqnA"/>
</dbReference>
<organism evidence="5 6">
    <name type="scientific">Carboxydothermus pertinax</name>
    <dbReference type="NCBI Taxonomy" id="870242"/>
    <lineage>
        <taxon>Bacteria</taxon>
        <taxon>Bacillati</taxon>
        <taxon>Bacillota</taxon>
        <taxon>Clostridia</taxon>
        <taxon>Thermoanaerobacterales</taxon>
        <taxon>Thermoanaerobacteraceae</taxon>
        <taxon>Carboxydothermus</taxon>
    </lineage>
</organism>
<evidence type="ECO:0000256" key="4">
    <source>
        <dbReference type="HAMAP-Rule" id="MF_00995"/>
    </source>
</evidence>
<dbReference type="Gene3D" id="3.40.190.10">
    <property type="entry name" value="Periplasmic binding protein-like II"/>
    <property type="match status" value="2"/>
</dbReference>
<comment type="function">
    <text evidence="4">Catalyzes the dehydration of chorismate into 3-[(1-carboxyvinyl)oxy]benzoate, a step in the biosynthesis of menaquinone (MK, vitamin K2).</text>
</comment>
<dbReference type="UniPathway" id="UPA00079"/>
<dbReference type="CDD" id="cd13634">
    <property type="entry name" value="PBP2_Sco4506"/>
    <property type="match status" value="1"/>
</dbReference>
<sequence>MKLRIGRVSYLNCLPVYYPLEKKANDRIQLFSGPPAELNRLFLKRELDVTPISSIEYARNHQNLLILPNLSIAANGPVLSVMFFYRKEFSGRLGELKKVGVTVESATSVVLLKIILKKLFGAWPEYVPMNLNIEFSQTTDLDGALLIGDKALSGYYHTPPDLGVLDLGEAFKTLTGHPMVYAVWAVHRETCAKEPLKIKKLSELFQKAKAFSLSHWEEMVAYGSQKYPFTPKEIDEYLKIISHELSESEIAGLLEFYRLASEINEAPKEVIVNIWREEDWR</sequence>
<dbReference type="HAMAP" id="MF_00995">
    <property type="entry name" value="MqnA"/>
    <property type="match status" value="1"/>
</dbReference>
<evidence type="ECO:0000313" key="5">
    <source>
        <dbReference type="EMBL" id="GAV23446.1"/>
    </source>
</evidence>
<dbReference type="RefSeq" id="WP_075859862.1">
    <property type="nucleotide sequence ID" value="NZ_BDJK01000055.1"/>
</dbReference>
<protein>
    <recommendedName>
        <fullName evidence="4">Chorismate dehydratase</fullName>
        <ecNumber evidence="4">4.2.1.151</ecNumber>
    </recommendedName>
    <alternativeName>
        <fullName evidence="4">Menaquinone biosynthetic enzyme MqnA</fullName>
    </alternativeName>
</protein>
<dbReference type="GO" id="GO:0009234">
    <property type="term" value="P:menaquinone biosynthetic process"/>
    <property type="evidence" value="ECO:0007669"/>
    <property type="project" value="UniProtKB-UniRule"/>
</dbReference>
<proteinExistence type="inferred from homology"/>
<dbReference type="PANTHER" id="PTHR37690:SF1">
    <property type="entry name" value="CHORISMATE DEHYDRATASE"/>
    <property type="match status" value="1"/>
</dbReference>
<dbReference type="STRING" id="870242.cpu_19560"/>
<dbReference type="EC" id="4.2.1.151" evidence="4"/>
<dbReference type="Proteomes" id="UP000187485">
    <property type="component" value="Unassembled WGS sequence"/>
</dbReference>
<evidence type="ECO:0000256" key="3">
    <source>
        <dbReference type="ARBA" id="ARBA00023239"/>
    </source>
</evidence>
<dbReference type="AlphaFoldDB" id="A0A1L8CWZ3"/>
<keyword evidence="2 4" id="KW-0474">Menaquinone biosynthesis</keyword>
<dbReference type="GO" id="GO:0016836">
    <property type="term" value="F:hydro-lyase activity"/>
    <property type="evidence" value="ECO:0007669"/>
    <property type="project" value="UniProtKB-UniRule"/>
</dbReference>
<accession>A0A1L8CWZ3</accession>
<dbReference type="Pfam" id="PF02621">
    <property type="entry name" value="VitK2_biosynth"/>
    <property type="match status" value="1"/>
</dbReference>
<dbReference type="SUPFAM" id="SSF53850">
    <property type="entry name" value="Periplasmic binding protein-like II"/>
    <property type="match status" value="1"/>
</dbReference>
<evidence type="ECO:0000313" key="6">
    <source>
        <dbReference type="Proteomes" id="UP000187485"/>
    </source>
</evidence>